<feature type="compositionally biased region" description="Acidic residues" evidence="1">
    <location>
        <begin position="65"/>
        <end position="78"/>
    </location>
</feature>
<protein>
    <submittedName>
        <fullName evidence="2">Uncharacterized protein</fullName>
    </submittedName>
</protein>
<evidence type="ECO:0000313" key="3">
    <source>
        <dbReference type="Proteomes" id="UP000812287"/>
    </source>
</evidence>
<dbReference type="AlphaFoldDB" id="A0A9P8AQ91"/>
<dbReference type="OrthoDB" id="422720at2759"/>
<evidence type="ECO:0000313" key="2">
    <source>
        <dbReference type="EMBL" id="KAG7442627.1"/>
    </source>
</evidence>
<dbReference type="EMBL" id="MU250550">
    <property type="protein sequence ID" value="KAG7442627.1"/>
    <property type="molecule type" value="Genomic_DNA"/>
</dbReference>
<organism evidence="2 3">
    <name type="scientific">Guyanagaster necrorhizus</name>
    <dbReference type="NCBI Taxonomy" id="856835"/>
    <lineage>
        <taxon>Eukaryota</taxon>
        <taxon>Fungi</taxon>
        <taxon>Dikarya</taxon>
        <taxon>Basidiomycota</taxon>
        <taxon>Agaricomycotina</taxon>
        <taxon>Agaricomycetes</taxon>
        <taxon>Agaricomycetidae</taxon>
        <taxon>Agaricales</taxon>
        <taxon>Marasmiineae</taxon>
        <taxon>Physalacriaceae</taxon>
        <taxon>Guyanagaster</taxon>
    </lineage>
</organism>
<gene>
    <name evidence="2" type="ORF">BT62DRAFT_922558</name>
</gene>
<name>A0A9P8AQ91_9AGAR</name>
<dbReference type="GeneID" id="66106706"/>
<keyword evidence="3" id="KW-1185">Reference proteome</keyword>
<evidence type="ECO:0000256" key="1">
    <source>
        <dbReference type="SAM" id="MobiDB-lite"/>
    </source>
</evidence>
<reference evidence="2" key="1">
    <citation type="submission" date="2020-11" db="EMBL/GenBank/DDBJ databases">
        <title>Adaptations for nitrogen fixation in a non-lichenized fungal sporocarp promotes dispersal by wood-feeding termites.</title>
        <authorList>
            <consortium name="DOE Joint Genome Institute"/>
            <person name="Koch R.A."/>
            <person name="Yoon G."/>
            <person name="Arayal U."/>
            <person name="Lail K."/>
            <person name="Amirebrahimi M."/>
            <person name="Labutti K."/>
            <person name="Lipzen A."/>
            <person name="Riley R."/>
            <person name="Barry K."/>
            <person name="Henrissat B."/>
            <person name="Grigoriev I.V."/>
            <person name="Herr J.R."/>
            <person name="Aime M.C."/>
        </authorList>
    </citation>
    <scope>NUCLEOTIDE SEQUENCE</scope>
    <source>
        <strain evidence="2">MCA 3950</strain>
    </source>
</reference>
<sequence length="205" mass="22286">MDVLLHSFLKYDAAYAVLQSLASSLSLTQSYTQYRDFRNRAHALLARNAAQGMIPERAGGSSEDVPADEQEGGGDEEDIGRPERDRDRGTVEEGNSPYCLLSGRLESGPRRTNDGFTDVISPSSGLQEVASGLGERISRHLEGALPTNVVETTSFDVPSSGAASCPNWTSLNNQGLYIYEAIITFNDCFFATLHTLYDPLLSCIL</sequence>
<comment type="caution">
    <text evidence="2">The sequence shown here is derived from an EMBL/GenBank/DDBJ whole genome shotgun (WGS) entry which is preliminary data.</text>
</comment>
<dbReference type="RefSeq" id="XP_043036127.1">
    <property type="nucleotide sequence ID" value="XM_043184409.1"/>
</dbReference>
<dbReference type="Proteomes" id="UP000812287">
    <property type="component" value="Unassembled WGS sequence"/>
</dbReference>
<feature type="region of interest" description="Disordered" evidence="1">
    <location>
        <begin position="54"/>
        <end position="121"/>
    </location>
</feature>
<accession>A0A9P8AQ91</accession>
<feature type="compositionally biased region" description="Basic and acidic residues" evidence="1">
    <location>
        <begin position="79"/>
        <end position="91"/>
    </location>
</feature>
<proteinExistence type="predicted"/>